<dbReference type="InterPro" id="IPR036188">
    <property type="entry name" value="FAD/NAD-bd_sf"/>
</dbReference>
<organism evidence="6">
    <name type="scientific">marine metagenome</name>
    <dbReference type="NCBI Taxonomy" id="408172"/>
    <lineage>
        <taxon>unclassified sequences</taxon>
        <taxon>metagenomes</taxon>
        <taxon>ecological metagenomes</taxon>
    </lineage>
</organism>
<dbReference type="EMBL" id="UINC01000623">
    <property type="protein sequence ID" value="SUZ58499.1"/>
    <property type="molecule type" value="Genomic_DNA"/>
</dbReference>
<evidence type="ECO:0000256" key="2">
    <source>
        <dbReference type="ARBA" id="ARBA00037217"/>
    </source>
</evidence>
<gene>
    <name evidence="6" type="ORF">METZ01_LOCUS11353</name>
</gene>
<accession>A0A381NWB1</accession>
<evidence type="ECO:0000259" key="5">
    <source>
        <dbReference type="Pfam" id="PF01593"/>
    </source>
</evidence>
<dbReference type="SUPFAM" id="SSF51905">
    <property type="entry name" value="FAD/NAD(P)-binding domain"/>
    <property type="match status" value="1"/>
</dbReference>
<dbReference type="GO" id="GO:0005759">
    <property type="term" value="C:mitochondrial matrix"/>
    <property type="evidence" value="ECO:0007669"/>
    <property type="project" value="UniProtKB-SubCell"/>
</dbReference>
<proteinExistence type="predicted"/>
<protein>
    <recommendedName>
        <fullName evidence="4">Pyridine nucleotide-disulfide oxidoreductase domain-containing protein 2</fullName>
    </recommendedName>
</protein>
<dbReference type="Pfam" id="PF01593">
    <property type="entry name" value="Amino_oxidase"/>
    <property type="match status" value="1"/>
</dbReference>
<feature type="domain" description="Amine oxidase" evidence="5">
    <location>
        <begin position="16"/>
        <end position="498"/>
    </location>
</feature>
<dbReference type="Gene3D" id="3.50.50.60">
    <property type="entry name" value="FAD/NAD(P)-binding domain"/>
    <property type="match status" value="2"/>
</dbReference>
<sequence length="530" mass="58476">MNADYDFLIAGGGHNGLACGAVLARAGFSVCVVERNESIGGGCVTREVTLPGFKHDLYGSSHVWIHANPAFQELREELTQFGLDYIWEEDHITGHPDLNGPGIVIYRDIDKTCESIAVYSEKDATRYREIYDDWQLIRDGFIRTMFSPPNPPSYAPAAFEGSVAGLNRMREFNLSSRAFVLEKFENEFIRASILGWALAPQIFPDTECAGQSFYVLIPGIHTYGSAIPRGGSQMMPNAFARLIEARGGRVMTGSPISQFIVREGECKGFRLEDGTEMLADKAVVTGLGPKVSFLDCCRSEDLPPDFIDACRRFSYGRVSICRVHYALNEAPVWNNGKDMSACAFQRVFHSFSDIDQQYGEIVAGVAPTRPFLWVACWTTIDPSRAPEGKHTLIMDTFVPSHLASGESWHDLKEEYTQSVMLPILREHTQNMNDDNILAAYYDTGVSLEAANPCFVDGSTTGGERTLSQTGYFRPLPGYSQYKSPLKNLYMTGPSCHPGGGITAMGTITARVILDELGALNGQDAFSFSEN</sequence>
<name>A0A381NWB1_9ZZZZ</name>
<dbReference type="GO" id="GO:0016491">
    <property type="term" value="F:oxidoreductase activity"/>
    <property type="evidence" value="ECO:0007669"/>
    <property type="project" value="InterPro"/>
</dbReference>
<comment type="subcellular location">
    <subcellularLocation>
        <location evidence="1">Mitochondrion matrix</location>
    </subcellularLocation>
</comment>
<comment type="subunit">
    <text evidence="3">Interacts with COX5B; this interaction may contribute to localize PYROXD2 to the inner face of the inner mitochondrial membrane.</text>
</comment>
<dbReference type="InterPro" id="IPR002937">
    <property type="entry name" value="Amino_oxidase"/>
</dbReference>
<evidence type="ECO:0000313" key="6">
    <source>
        <dbReference type="EMBL" id="SUZ58499.1"/>
    </source>
</evidence>
<evidence type="ECO:0000256" key="3">
    <source>
        <dbReference type="ARBA" id="ARBA00038825"/>
    </source>
</evidence>
<evidence type="ECO:0000256" key="1">
    <source>
        <dbReference type="ARBA" id="ARBA00004305"/>
    </source>
</evidence>
<evidence type="ECO:0000256" key="4">
    <source>
        <dbReference type="ARBA" id="ARBA00040298"/>
    </source>
</evidence>
<dbReference type="PANTHER" id="PTHR10668:SF103">
    <property type="entry name" value="PYRIDINE NUCLEOTIDE-DISULFIDE OXIDOREDUCTASE DOMAIN-CONTAINING PROTEIN 2"/>
    <property type="match status" value="1"/>
</dbReference>
<comment type="function">
    <text evidence="2">Probable oxidoreductase that may play a role as regulator of mitochondrial function.</text>
</comment>
<reference evidence="6" key="1">
    <citation type="submission" date="2018-05" db="EMBL/GenBank/DDBJ databases">
        <authorList>
            <person name="Lanie J.A."/>
            <person name="Ng W.-L."/>
            <person name="Kazmierczak K.M."/>
            <person name="Andrzejewski T.M."/>
            <person name="Davidsen T.M."/>
            <person name="Wayne K.J."/>
            <person name="Tettelin H."/>
            <person name="Glass J.I."/>
            <person name="Rusch D."/>
            <person name="Podicherti R."/>
            <person name="Tsui H.-C.T."/>
            <person name="Winkler M.E."/>
        </authorList>
    </citation>
    <scope>NUCLEOTIDE SEQUENCE</scope>
</reference>
<dbReference type="AlphaFoldDB" id="A0A381NWB1"/>
<dbReference type="PANTHER" id="PTHR10668">
    <property type="entry name" value="PHYTOENE DEHYDROGENASE"/>
    <property type="match status" value="1"/>
</dbReference>